<feature type="region of interest" description="Disordered" evidence="15">
    <location>
        <begin position="637"/>
        <end position="657"/>
    </location>
</feature>
<dbReference type="InterPro" id="IPR008271">
    <property type="entry name" value="Ser/Thr_kinase_AS"/>
</dbReference>
<dbReference type="InterPro" id="IPR002902">
    <property type="entry name" value="GNK2"/>
</dbReference>
<dbReference type="RefSeq" id="XP_056688993.1">
    <property type="nucleotide sequence ID" value="XM_056833015.1"/>
</dbReference>
<dbReference type="PROSITE" id="PS50011">
    <property type="entry name" value="PROTEIN_KINASE_DOM"/>
    <property type="match status" value="1"/>
</dbReference>
<feature type="domain" description="Gnk2-homologous" evidence="19">
    <location>
        <begin position="137"/>
        <end position="250"/>
    </location>
</feature>
<reference evidence="20" key="1">
    <citation type="journal article" date="2021" name="Nat. Commun.">
        <title>Genomic analyses provide insights into spinach domestication and the genetic basis of agronomic traits.</title>
        <authorList>
            <person name="Cai X."/>
            <person name="Sun X."/>
            <person name="Xu C."/>
            <person name="Sun H."/>
            <person name="Wang X."/>
            <person name="Ge C."/>
            <person name="Zhang Z."/>
            <person name="Wang Q."/>
            <person name="Fei Z."/>
            <person name="Jiao C."/>
            <person name="Wang Q."/>
        </authorList>
    </citation>
    <scope>NUCLEOTIDE SEQUENCE [LARGE SCALE GENOMIC DNA]</scope>
    <source>
        <strain evidence="20">cv. Varoflay</strain>
    </source>
</reference>
<evidence type="ECO:0000256" key="13">
    <source>
        <dbReference type="ARBA" id="ARBA00023180"/>
    </source>
</evidence>
<keyword evidence="3" id="KW-0808">Transferase</keyword>
<keyword evidence="2" id="KW-0723">Serine/threonine-protein kinase</keyword>
<evidence type="ECO:0000256" key="5">
    <source>
        <dbReference type="ARBA" id="ARBA00022729"/>
    </source>
</evidence>
<dbReference type="Pfam" id="PF01657">
    <property type="entry name" value="Stress-antifung"/>
    <property type="match status" value="2"/>
</dbReference>
<feature type="binding site" evidence="14">
    <location>
        <position position="376"/>
    </location>
    <ligand>
        <name>ATP</name>
        <dbReference type="ChEBI" id="CHEBI:30616"/>
    </ligand>
</feature>
<gene>
    <name evidence="21" type="primary">LOC110790710</name>
</gene>
<keyword evidence="20" id="KW-1185">Reference proteome</keyword>
<evidence type="ECO:0000256" key="6">
    <source>
        <dbReference type="ARBA" id="ARBA00022737"/>
    </source>
</evidence>
<keyword evidence="6" id="KW-0677">Repeat</keyword>
<keyword evidence="9 14" id="KW-0067">ATP-binding</keyword>
<evidence type="ECO:0000256" key="9">
    <source>
        <dbReference type="ARBA" id="ARBA00022840"/>
    </source>
</evidence>
<dbReference type="PROSITE" id="PS00108">
    <property type="entry name" value="PROTEIN_KINASE_ST"/>
    <property type="match status" value="1"/>
</dbReference>
<dbReference type="InterPro" id="IPR011009">
    <property type="entry name" value="Kinase-like_dom_sf"/>
</dbReference>
<keyword evidence="12" id="KW-0675">Receptor</keyword>
<keyword evidence="5 17" id="KW-0732">Signal</keyword>
<dbReference type="PROSITE" id="PS00107">
    <property type="entry name" value="PROTEIN_KINASE_ATP"/>
    <property type="match status" value="1"/>
</dbReference>
<dbReference type="Proteomes" id="UP000813463">
    <property type="component" value="Chromosome 6"/>
</dbReference>
<dbReference type="GeneID" id="110790710"/>
<sequence length="657" mass="73627">MELPTKLILLVLQFILISFLPKTSAQFQFLYSKCGNINYYTQNSTYQSNLKTALNSLSSTPRVTNGYYNFTAGQTPNKVKAMVLCRGDVPYNTCRLCIRDSAATLPVSCPNQTEAFGYTDNCIIFYSNNFSFNAVKERPRWALWNNKNVSNITGFNNTLTSMMNTLQNKASLGNSELKSAAAQINLTTTNQTMYGLVQCNPDLSRFDCVKCVQYLIFSFFSKDFVTPTFIAAGARVITPSCNLRYEIYSFYGNLTDVGPPPPPVPVSNRSSTPQVEINQKSHRSHSTIVIVIPIMGSLVLIISIASICILLRRKKRKKSATNLNKEEIENFNSLQYSFEAIKVATNDFSNDNYLGEGAFGAVYKGKLPDEQEIAVKRLARNSVQGDVQFKNEILILTKLQHRNLVRLLGFCFEEEEMLLIYEFVINKSLDSFLFDPIQSSSSSMPWETRYRVINGIARGLVYLHEDSRLRIVHRDLKAGNVLLDTDFNPKIADFGMAKLFNIDQTQSVASTMVGTFGYMAPEYVLHGHVSTKSDVFSFGILILEIVSGQRISSFKIIGEKPENLLTFAWNKWLEGKAWNIVDPTLPSAFSTEILRCIHIGLLCVQHNMADRPTMSSVELMLSSSSLSLQVPSQPAFFTRSHTPSNATSQGNTSIRSI</sequence>
<dbReference type="InterPro" id="IPR017441">
    <property type="entry name" value="Protein_kinase_ATP_BS"/>
</dbReference>
<feature type="signal peptide" evidence="17">
    <location>
        <begin position="1"/>
        <end position="25"/>
    </location>
</feature>
<dbReference type="InterPro" id="IPR038408">
    <property type="entry name" value="GNK2_sf"/>
</dbReference>
<keyword evidence="7 14" id="KW-0547">Nucleotide-binding</keyword>
<feature type="domain" description="Protein kinase" evidence="18">
    <location>
        <begin position="348"/>
        <end position="636"/>
    </location>
</feature>
<evidence type="ECO:0000256" key="4">
    <source>
        <dbReference type="ARBA" id="ARBA00022692"/>
    </source>
</evidence>
<evidence type="ECO:0000256" key="16">
    <source>
        <dbReference type="SAM" id="Phobius"/>
    </source>
</evidence>
<reference evidence="21" key="2">
    <citation type="submission" date="2025-08" db="UniProtKB">
        <authorList>
            <consortium name="RefSeq"/>
        </authorList>
    </citation>
    <scope>IDENTIFICATION</scope>
    <source>
        <tissue evidence="21">Leaf</tissue>
    </source>
</reference>
<dbReference type="CDD" id="cd23509">
    <property type="entry name" value="Gnk2-like"/>
    <property type="match status" value="2"/>
</dbReference>
<organism evidence="20 21">
    <name type="scientific">Spinacia oleracea</name>
    <name type="common">Spinach</name>
    <dbReference type="NCBI Taxonomy" id="3562"/>
    <lineage>
        <taxon>Eukaryota</taxon>
        <taxon>Viridiplantae</taxon>
        <taxon>Streptophyta</taxon>
        <taxon>Embryophyta</taxon>
        <taxon>Tracheophyta</taxon>
        <taxon>Spermatophyta</taxon>
        <taxon>Magnoliopsida</taxon>
        <taxon>eudicotyledons</taxon>
        <taxon>Gunneridae</taxon>
        <taxon>Pentapetalae</taxon>
        <taxon>Caryophyllales</taxon>
        <taxon>Chenopodiaceae</taxon>
        <taxon>Chenopodioideae</taxon>
        <taxon>Anserineae</taxon>
        <taxon>Spinacia</taxon>
    </lineage>
</organism>
<proteinExistence type="predicted"/>
<evidence type="ECO:0000313" key="21">
    <source>
        <dbReference type="RefSeq" id="XP_056688993.1"/>
    </source>
</evidence>
<feature type="chain" id="PRO_5045428952" evidence="17">
    <location>
        <begin position="26"/>
        <end position="657"/>
    </location>
</feature>
<name>A0ABM3R058_SPIOL</name>
<dbReference type="PROSITE" id="PS51473">
    <property type="entry name" value="GNK2"/>
    <property type="match status" value="2"/>
</dbReference>
<comment type="subcellular location">
    <subcellularLocation>
        <location evidence="1">Membrane</location>
        <topology evidence="1">Single-pass membrane protein</topology>
    </subcellularLocation>
</comment>
<dbReference type="Gene3D" id="3.30.430.20">
    <property type="entry name" value="Gnk2 domain, C-X8-C-X2-C motif"/>
    <property type="match status" value="2"/>
</dbReference>
<accession>A0ABM3R058</accession>
<dbReference type="PANTHER" id="PTHR27002">
    <property type="entry name" value="RECEPTOR-LIKE SERINE/THREONINE-PROTEIN KINASE SD1-8"/>
    <property type="match status" value="1"/>
</dbReference>
<dbReference type="Gene3D" id="3.30.200.20">
    <property type="entry name" value="Phosphorylase Kinase, domain 1"/>
    <property type="match status" value="1"/>
</dbReference>
<evidence type="ECO:0000256" key="8">
    <source>
        <dbReference type="ARBA" id="ARBA00022777"/>
    </source>
</evidence>
<dbReference type="InterPro" id="IPR001245">
    <property type="entry name" value="Ser-Thr/Tyr_kinase_cat_dom"/>
</dbReference>
<evidence type="ECO:0000256" key="15">
    <source>
        <dbReference type="SAM" id="MobiDB-lite"/>
    </source>
</evidence>
<feature type="domain" description="Gnk2-homologous" evidence="19">
    <location>
        <begin position="28"/>
        <end position="131"/>
    </location>
</feature>
<dbReference type="CDD" id="cd14066">
    <property type="entry name" value="STKc_IRAK"/>
    <property type="match status" value="1"/>
</dbReference>
<evidence type="ECO:0000259" key="18">
    <source>
        <dbReference type="PROSITE" id="PS50011"/>
    </source>
</evidence>
<evidence type="ECO:0000259" key="19">
    <source>
        <dbReference type="PROSITE" id="PS51473"/>
    </source>
</evidence>
<dbReference type="Gene3D" id="1.10.510.10">
    <property type="entry name" value="Transferase(Phosphotransferase) domain 1"/>
    <property type="match status" value="1"/>
</dbReference>
<feature type="transmembrane region" description="Helical" evidence="16">
    <location>
        <begin position="288"/>
        <end position="311"/>
    </location>
</feature>
<evidence type="ECO:0000256" key="12">
    <source>
        <dbReference type="ARBA" id="ARBA00023170"/>
    </source>
</evidence>
<keyword evidence="11 16" id="KW-0472">Membrane</keyword>
<evidence type="ECO:0000256" key="17">
    <source>
        <dbReference type="SAM" id="SignalP"/>
    </source>
</evidence>
<evidence type="ECO:0000256" key="14">
    <source>
        <dbReference type="PROSITE-ProRule" id="PRU10141"/>
    </source>
</evidence>
<keyword evidence="8" id="KW-0418">Kinase</keyword>
<protein>
    <submittedName>
        <fullName evidence="21">Cysteine-rich receptor-like protein kinase 10 isoform X1</fullName>
    </submittedName>
</protein>
<feature type="compositionally biased region" description="Polar residues" evidence="15">
    <location>
        <begin position="639"/>
        <end position="657"/>
    </location>
</feature>
<evidence type="ECO:0000256" key="10">
    <source>
        <dbReference type="ARBA" id="ARBA00022989"/>
    </source>
</evidence>
<dbReference type="SUPFAM" id="SSF56112">
    <property type="entry name" value="Protein kinase-like (PK-like)"/>
    <property type="match status" value="1"/>
</dbReference>
<keyword evidence="4 16" id="KW-0812">Transmembrane</keyword>
<evidence type="ECO:0000313" key="20">
    <source>
        <dbReference type="Proteomes" id="UP000813463"/>
    </source>
</evidence>
<dbReference type="SMART" id="SM00220">
    <property type="entry name" value="S_TKc"/>
    <property type="match status" value="1"/>
</dbReference>
<evidence type="ECO:0000256" key="7">
    <source>
        <dbReference type="ARBA" id="ARBA00022741"/>
    </source>
</evidence>
<keyword evidence="10 16" id="KW-1133">Transmembrane helix</keyword>
<evidence type="ECO:0000256" key="2">
    <source>
        <dbReference type="ARBA" id="ARBA00022527"/>
    </source>
</evidence>
<dbReference type="Pfam" id="PF07714">
    <property type="entry name" value="PK_Tyr_Ser-Thr"/>
    <property type="match status" value="1"/>
</dbReference>
<dbReference type="PANTHER" id="PTHR27002:SF1104">
    <property type="entry name" value="CYSTEINE-RICH RECEPTOR-LIKE PROTEIN KINASE 27-RELATED"/>
    <property type="match status" value="1"/>
</dbReference>
<evidence type="ECO:0000256" key="1">
    <source>
        <dbReference type="ARBA" id="ARBA00004167"/>
    </source>
</evidence>
<evidence type="ECO:0000256" key="11">
    <source>
        <dbReference type="ARBA" id="ARBA00023136"/>
    </source>
</evidence>
<keyword evidence="13" id="KW-0325">Glycoprotein</keyword>
<dbReference type="InterPro" id="IPR000719">
    <property type="entry name" value="Prot_kinase_dom"/>
</dbReference>
<evidence type="ECO:0000256" key="3">
    <source>
        <dbReference type="ARBA" id="ARBA00022679"/>
    </source>
</evidence>